<keyword evidence="7 9" id="KW-0456">Lyase</keyword>
<feature type="active site" description="Proton acceptor" evidence="9">
    <location>
        <position position="60"/>
    </location>
</feature>
<dbReference type="UniPathway" id="UPA00035">
    <property type="reaction ID" value="UER00044"/>
</dbReference>
<dbReference type="GO" id="GO:0004834">
    <property type="term" value="F:tryptophan synthase activity"/>
    <property type="evidence" value="ECO:0007669"/>
    <property type="project" value="UniProtKB-UniRule"/>
</dbReference>
<dbReference type="EC" id="4.2.1.20" evidence="9"/>
<dbReference type="EMBL" id="CP013987">
    <property type="protein sequence ID" value="ALZ82725.1"/>
    <property type="molecule type" value="Genomic_DNA"/>
</dbReference>
<evidence type="ECO:0000256" key="2">
    <source>
        <dbReference type="ARBA" id="ARBA00004733"/>
    </source>
</evidence>
<evidence type="ECO:0000256" key="7">
    <source>
        <dbReference type="ARBA" id="ARBA00023239"/>
    </source>
</evidence>
<dbReference type="PROSITE" id="PS00167">
    <property type="entry name" value="TRP_SYNTHASE_ALPHA"/>
    <property type="match status" value="1"/>
</dbReference>
<dbReference type="Pfam" id="PF00290">
    <property type="entry name" value="Trp_syntA"/>
    <property type="match status" value="1"/>
</dbReference>
<proteinExistence type="inferred from homology"/>
<keyword evidence="4 9" id="KW-0028">Amino-acid biosynthesis</keyword>
<comment type="pathway">
    <text evidence="2 9">Amino-acid biosynthesis; L-tryptophan biosynthesis; L-tryptophan from chorismate: step 5/5.</text>
</comment>
<comment type="similarity">
    <text evidence="9 10">Belongs to the TrpA family.</text>
</comment>
<sequence>MSRLETRFAALKAEGRAALVTYTTAGDPDYDTALAILKGLPAAGADVIELGMPFTDPMADGPAIQAAALRALQGGQNLAKTLEMVRDFRREERETPLVLMGYYNPIHRYGVERFLAEAAEAGVDGLIVVDLPPEHDAELALPAQAAGIDFIRLTTPTTDDARLPRVLNTSSGFVYYVSVAGVTGAGSATTEHVEAAVARLRRFTDLPLAVGFGIRTPEQARVIARIADGVVVGSAFVDQIAKAESSGAAIDGVLGLCKQLSDSVRTAR</sequence>
<dbReference type="KEGG" id="por:APT59_00340"/>
<dbReference type="InterPro" id="IPR013785">
    <property type="entry name" value="Aldolase_TIM"/>
</dbReference>
<dbReference type="InterPro" id="IPR002028">
    <property type="entry name" value="Trp_synthase_suA"/>
</dbReference>
<keyword evidence="6 9" id="KW-0057">Aromatic amino acid biosynthesis</keyword>
<dbReference type="CDD" id="cd04724">
    <property type="entry name" value="Tryptophan_synthase_alpha"/>
    <property type="match status" value="1"/>
</dbReference>
<dbReference type="Gene3D" id="3.20.20.70">
    <property type="entry name" value="Aldolase class I"/>
    <property type="match status" value="1"/>
</dbReference>
<dbReference type="GO" id="GO:0005829">
    <property type="term" value="C:cytosol"/>
    <property type="evidence" value="ECO:0007669"/>
    <property type="project" value="TreeGrafter"/>
</dbReference>
<comment type="subunit">
    <text evidence="3 9">Tetramer of two alpha and two beta chains.</text>
</comment>
<dbReference type="Proteomes" id="UP000064137">
    <property type="component" value="Chromosome"/>
</dbReference>
<evidence type="ECO:0000256" key="1">
    <source>
        <dbReference type="ARBA" id="ARBA00003365"/>
    </source>
</evidence>
<accession>A0A0U4W475</accession>
<dbReference type="PANTHER" id="PTHR43406">
    <property type="entry name" value="TRYPTOPHAN SYNTHASE, ALPHA CHAIN"/>
    <property type="match status" value="1"/>
</dbReference>
<dbReference type="SUPFAM" id="SSF51366">
    <property type="entry name" value="Ribulose-phoshate binding barrel"/>
    <property type="match status" value="1"/>
</dbReference>
<comment type="function">
    <text evidence="1 9">The alpha subunit is responsible for the aldol cleavage of indoleglycerol phosphate to indole and glyceraldehyde 3-phosphate.</text>
</comment>
<evidence type="ECO:0000256" key="3">
    <source>
        <dbReference type="ARBA" id="ARBA00011270"/>
    </source>
</evidence>
<name>A0A0U4W475_9PSED</name>
<gene>
    <name evidence="9 11" type="primary">trpA</name>
    <name evidence="11" type="ORF">APT59_00340</name>
</gene>
<evidence type="ECO:0000256" key="4">
    <source>
        <dbReference type="ARBA" id="ARBA00022605"/>
    </source>
</evidence>
<evidence type="ECO:0000256" key="8">
    <source>
        <dbReference type="ARBA" id="ARBA00049047"/>
    </source>
</evidence>
<feature type="active site" description="Proton acceptor" evidence="9">
    <location>
        <position position="49"/>
    </location>
</feature>
<evidence type="ECO:0000313" key="11">
    <source>
        <dbReference type="EMBL" id="ALZ82725.1"/>
    </source>
</evidence>
<evidence type="ECO:0000256" key="9">
    <source>
        <dbReference type="HAMAP-Rule" id="MF_00131"/>
    </source>
</evidence>
<dbReference type="HAMAP" id="MF_00131">
    <property type="entry name" value="Trp_synth_alpha"/>
    <property type="match status" value="1"/>
</dbReference>
<dbReference type="PANTHER" id="PTHR43406:SF1">
    <property type="entry name" value="TRYPTOPHAN SYNTHASE ALPHA CHAIN, CHLOROPLASTIC"/>
    <property type="match status" value="1"/>
</dbReference>
<reference evidence="11 12" key="1">
    <citation type="submission" date="2016-01" db="EMBL/GenBank/DDBJ databases">
        <title>Annotation of Pseudomonas oryzihabitans USDA-ARS-USMARC-56511.</title>
        <authorList>
            <person name="Harhay G.P."/>
            <person name="Harhay D.M."/>
            <person name="Smith T.P.L."/>
            <person name="Bono J.L."/>
            <person name="Heaton M.P."/>
            <person name="Clawson M.L."/>
            <person name="Chitko-Mckown C.G."/>
            <person name="Capik S.F."/>
            <person name="DeDonder K.D."/>
            <person name="Apley M.D."/>
            <person name="Lubbers B.V."/>
            <person name="White B.J."/>
            <person name="Larson R.L."/>
        </authorList>
    </citation>
    <scope>NUCLEOTIDE SEQUENCE [LARGE SCALE GENOMIC DNA]</scope>
    <source>
        <strain evidence="11 12">USDA-ARS-USMARC-56511</strain>
    </source>
</reference>
<dbReference type="NCBIfam" id="TIGR00262">
    <property type="entry name" value="trpA"/>
    <property type="match status" value="1"/>
</dbReference>
<evidence type="ECO:0000256" key="10">
    <source>
        <dbReference type="RuleBase" id="RU003662"/>
    </source>
</evidence>
<protein>
    <recommendedName>
        <fullName evidence="9">Tryptophan synthase alpha chain</fullName>
        <ecNumber evidence="9">4.2.1.20</ecNumber>
    </recommendedName>
</protein>
<dbReference type="InterPro" id="IPR018204">
    <property type="entry name" value="Trp_synthase_alpha_AS"/>
</dbReference>
<keyword evidence="5 9" id="KW-0822">Tryptophan biosynthesis</keyword>
<evidence type="ECO:0000256" key="6">
    <source>
        <dbReference type="ARBA" id="ARBA00023141"/>
    </source>
</evidence>
<evidence type="ECO:0000313" key="12">
    <source>
        <dbReference type="Proteomes" id="UP000064137"/>
    </source>
</evidence>
<dbReference type="InterPro" id="IPR011060">
    <property type="entry name" value="RibuloseP-bd_barrel"/>
</dbReference>
<dbReference type="FunFam" id="3.20.20.70:FF:000037">
    <property type="entry name" value="Tryptophan synthase alpha chain"/>
    <property type="match status" value="1"/>
</dbReference>
<organism evidence="11 12">
    <name type="scientific">Pseudomonas oryzihabitans</name>
    <dbReference type="NCBI Taxonomy" id="47885"/>
    <lineage>
        <taxon>Bacteria</taxon>
        <taxon>Pseudomonadati</taxon>
        <taxon>Pseudomonadota</taxon>
        <taxon>Gammaproteobacteria</taxon>
        <taxon>Pseudomonadales</taxon>
        <taxon>Pseudomonadaceae</taxon>
        <taxon>Pseudomonas</taxon>
    </lineage>
</organism>
<comment type="catalytic activity">
    <reaction evidence="8 9">
        <text>(1S,2R)-1-C-(indol-3-yl)glycerol 3-phosphate + L-serine = D-glyceraldehyde 3-phosphate + L-tryptophan + H2O</text>
        <dbReference type="Rhea" id="RHEA:10532"/>
        <dbReference type="ChEBI" id="CHEBI:15377"/>
        <dbReference type="ChEBI" id="CHEBI:33384"/>
        <dbReference type="ChEBI" id="CHEBI:57912"/>
        <dbReference type="ChEBI" id="CHEBI:58866"/>
        <dbReference type="ChEBI" id="CHEBI:59776"/>
        <dbReference type="EC" id="4.2.1.20"/>
    </reaction>
</comment>
<evidence type="ECO:0000256" key="5">
    <source>
        <dbReference type="ARBA" id="ARBA00022822"/>
    </source>
</evidence>
<dbReference type="AlphaFoldDB" id="A0A0U4W475"/>
<dbReference type="OrthoDB" id="9804578at2"/>
<dbReference type="RefSeq" id="WP_059313037.1">
    <property type="nucleotide sequence ID" value="NZ_CP013987.1"/>
</dbReference>